<evidence type="ECO:0008006" key="4">
    <source>
        <dbReference type="Google" id="ProtNLM"/>
    </source>
</evidence>
<dbReference type="OrthoDB" id="5464989at2"/>
<gene>
    <name evidence="2" type="ORF">OLMES_1123</name>
</gene>
<dbReference type="EMBL" id="CP021425">
    <property type="protein sequence ID" value="ARU55208.1"/>
    <property type="molecule type" value="Genomic_DNA"/>
</dbReference>
<proteinExistence type="predicted"/>
<accession>A0A1Y0I3X8</accession>
<evidence type="ECO:0000313" key="3">
    <source>
        <dbReference type="Proteomes" id="UP000196027"/>
    </source>
</evidence>
<sequence>MEFKKIAHILVAYSIAGSAFAATATFHPIYSIENNSDLPFIPPEISNFGQMPFGQAIWSPEGTTDLNSAALQISADGERVLVREGIIDNGILIPLALPEDGMNFVSNGMSDDGSVRTGGKHSNSYQLWTADSGYLPQYTGKYLDLSENGRYIITKSEFLDLSTGITTNLSTEWDIEAVAVNSDGIVVGQNDTEAVMWKNGQVTGLGFIVPQTRSKAYAISENGKIVVGRSNTNDPDPSLSRAYKNNPESWHIQEAVIWDEVHGMRSLEELLATEYNVDLQGWRLANATTISSDGSHIAGIGLDADGNLGTWMVRLVDECSELSW</sequence>
<keyword evidence="3" id="KW-1185">Reference proteome</keyword>
<feature type="signal peptide" evidence="1">
    <location>
        <begin position="1"/>
        <end position="21"/>
    </location>
</feature>
<protein>
    <recommendedName>
        <fullName evidence="4">Extracellular repeat protein, HAF family</fullName>
    </recommendedName>
</protein>
<reference evidence="2 3" key="1">
    <citation type="submission" date="2017-05" db="EMBL/GenBank/DDBJ databases">
        <title>Genomic insights into alkan degradation activity of Oleiphilus messinensis.</title>
        <authorList>
            <person name="Kozyavkin S.A."/>
            <person name="Slesarev A.I."/>
            <person name="Golyshin P.N."/>
            <person name="Korzhenkov A."/>
            <person name="Golyshina O.N."/>
            <person name="Toshchakov S.V."/>
        </authorList>
    </citation>
    <scope>NUCLEOTIDE SEQUENCE [LARGE SCALE GENOMIC DNA]</scope>
    <source>
        <strain evidence="2 3">ME102</strain>
    </source>
</reference>
<name>A0A1Y0I3X8_9GAMM</name>
<feature type="chain" id="PRO_5013254074" description="Extracellular repeat protein, HAF family" evidence="1">
    <location>
        <begin position="22"/>
        <end position="324"/>
    </location>
</feature>
<dbReference type="AlphaFoldDB" id="A0A1Y0I3X8"/>
<keyword evidence="1" id="KW-0732">Signal</keyword>
<dbReference type="Proteomes" id="UP000196027">
    <property type="component" value="Chromosome"/>
</dbReference>
<organism evidence="2 3">
    <name type="scientific">Oleiphilus messinensis</name>
    <dbReference type="NCBI Taxonomy" id="141451"/>
    <lineage>
        <taxon>Bacteria</taxon>
        <taxon>Pseudomonadati</taxon>
        <taxon>Pseudomonadota</taxon>
        <taxon>Gammaproteobacteria</taxon>
        <taxon>Oceanospirillales</taxon>
        <taxon>Oleiphilaceae</taxon>
        <taxon>Oleiphilus</taxon>
    </lineage>
</organism>
<dbReference type="KEGG" id="ome:OLMES_1123"/>
<evidence type="ECO:0000313" key="2">
    <source>
        <dbReference type="EMBL" id="ARU55208.1"/>
    </source>
</evidence>
<evidence type="ECO:0000256" key="1">
    <source>
        <dbReference type="SAM" id="SignalP"/>
    </source>
</evidence>
<dbReference type="RefSeq" id="WP_087460336.1">
    <property type="nucleotide sequence ID" value="NZ_CP021425.1"/>
</dbReference>